<dbReference type="SUPFAM" id="SSF51735">
    <property type="entry name" value="NAD(P)-binding Rossmann-fold domains"/>
    <property type="match status" value="1"/>
</dbReference>
<keyword evidence="9" id="KW-1185">Reference proteome</keyword>
<gene>
    <name evidence="8" type="ORF">L5G33_11715</name>
</gene>
<evidence type="ECO:0000256" key="1">
    <source>
        <dbReference type="ARBA" id="ARBA00008072"/>
    </source>
</evidence>
<dbReference type="InterPro" id="IPR002328">
    <property type="entry name" value="ADH_Zn_CS"/>
</dbReference>
<comment type="similarity">
    <text evidence="1 6">Belongs to the zinc-containing alcohol dehydrogenase family.</text>
</comment>
<comment type="cofactor">
    <cofactor evidence="6">
        <name>Zn(2+)</name>
        <dbReference type="ChEBI" id="CHEBI:29105"/>
    </cofactor>
</comment>
<dbReference type="InterPro" id="IPR013154">
    <property type="entry name" value="ADH-like_N"/>
</dbReference>
<organism evidence="8 9">
    <name type="scientific">Gordonia liuliyuniae</name>
    <dbReference type="NCBI Taxonomy" id="2911517"/>
    <lineage>
        <taxon>Bacteria</taxon>
        <taxon>Bacillati</taxon>
        <taxon>Actinomycetota</taxon>
        <taxon>Actinomycetes</taxon>
        <taxon>Mycobacteriales</taxon>
        <taxon>Gordoniaceae</taxon>
        <taxon>Gordonia</taxon>
    </lineage>
</organism>
<dbReference type="CDD" id="cd08279">
    <property type="entry name" value="Zn_ADH_class_III"/>
    <property type="match status" value="1"/>
</dbReference>
<dbReference type="PANTHER" id="PTHR43880">
    <property type="entry name" value="ALCOHOL DEHYDROGENASE"/>
    <property type="match status" value="1"/>
</dbReference>
<sequence>MRALLFDGSENKLVDGVEVRTPGVGEVAVRIEASGLCQSDLSVINGKIPFSVPVILGHEGAGVVEAVGLGVTNPVVGDHVVLSTLAACGMCASCTSGHPTMCRESFGKTATPFRIGDTQVHNFAALSTFAERIVVAAGQAVPIPKDIPMEAACLIGCGVLTGAGAVINRARVQIGDSVVVIGAGGIGLNVIQAARISGATKIIAIDTNPDKEATARTFGATEFVNPSSVDAVAAVRSLTDGGVHHAFDCVGGEAITSMAMEMIDWGGQLIMLGVAGPDAKLSVPASTFYMDRSVLGCRYGSSRPGTDVPRYVDLYQSGELYLDQLITKVYDFEDYESLFADAREGRLDRGVLRMRTESAV</sequence>
<dbReference type="InterPro" id="IPR011032">
    <property type="entry name" value="GroES-like_sf"/>
</dbReference>
<keyword evidence="5" id="KW-0520">NAD</keyword>
<evidence type="ECO:0000256" key="4">
    <source>
        <dbReference type="ARBA" id="ARBA00023002"/>
    </source>
</evidence>
<dbReference type="EMBL" id="JAKKOR010000008">
    <property type="protein sequence ID" value="MCF8589126.1"/>
    <property type="molecule type" value="Genomic_DNA"/>
</dbReference>
<evidence type="ECO:0000256" key="2">
    <source>
        <dbReference type="ARBA" id="ARBA00022723"/>
    </source>
</evidence>
<evidence type="ECO:0000259" key="7">
    <source>
        <dbReference type="SMART" id="SM00829"/>
    </source>
</evidence>
<dbReference type="RefSeq" id="WP_236998362.1">
    <property type="nucleotide sequence ID" value="NZ_JAKKOR010000008.1"/>
</dbReference>
<dbReference type="Pfam" id="PF00107">
    <property type="entry name" value="ADH_zinc_N"/>
    <property type="match status" value="1"/>
</dbReference>
<evidence type="ECO:0000256" key="5">
    <source>
        <dbReference type="ARBA" id="ARBA00023027"/>
    </source>
</evidence>
<dbReference type="Gene3D" id="3.40.50.720">
    <property type="entry name" value="NAD(P)-binding Rossmann-like Domain"/>
    <property type="match status" value="1"/>
</dbReference>
<dbReference type="SMART" id="SM00829">
    <property type="entry name" value="PKS_ER"/>
    <property type="match status" value="1"/>
</dbReference>
<keyword evidence="4" id="KW-0560">Oxidoreductase</keyword>
<proteinExistence type="inferred from homology"/>
<evidence type="ECO:0000313" key="8">
    <source>
        <dbReference type="EMBL" id="MCF8589126.1"/>
    </source>
</evidence>
<accession>A0ABS9IU84</accession>
<keyword evidence="2 6" id="KW-0479">Metal-binding</keyword>
<comment type="caution">
    <text evidence="8">The sequence shown here is derived from an EMBL/GenBank/DDBJ whole genome shotgun (WGS) entry which is preliminary data.</text>
</comment>
<dbReference type="PANTHER" id="PTHR43880:SF12">
    <property type="entry name" value="ALCOHOL DEHYDROGENASE CLASS-3"/>
    <property type="match status" value="1"/>
</dbReference>
<dbReference type="Pfam" id="PF08240">
    <property type="entry name" value="ADH_N"/>
    <property type="match status" value="1"/>
</dbReference>
<evidence type="ECO:0000313" key="9">
    <source>
        <dbReference type="Proteomes" id="UP001200110"/>
    </source>
</evidence>
<protein>
    <submittedName>
        <fullName evidence="8">Zn-dependent alcohol dehydrogenase</fullName>
    </submittedName>
</protein>
<reference evidence="8 9" key="1">
    <citation type="submission" date="2022-01" db="EMBL/GenBank/DDBJ databases">
        <authorList>
            <person name="Huang Y."/>
        </authorList>
    </citation>
    <scope>NUCLEOTIDE SEQUENCE [LARGE SCALE GENOMIC DNA]</scope>
    <source>
        <strain evidence="8 9">HY366</strain>
    </source>
</reference>
<dbReference type="SUPFAM" id="SSF50129">
    <property type="entry name" value="GroES-like"/>
    <property type="match status" value="1"/>
</dbReference>
<dbReference type="PROSITE" id="PS00059">
    <property type="entry name" value="ADH_ZINC"/>
    <property type="match status" value="1"/>
</dbReference>
<keyword evidence="3 6" id="KW-0862">Zinc</keyword>
<name>A0ABS9IU84_9ACTN</name>
<dbReference type="Proteomes" id="UP001200110">
    <property type="component" value="Unassembled WGS sequence"/>
</dbReference>
<evidence type="ECO:0000256" key="6">
    <source>
        <dbReference type="RuleBase" id="RU361277"/>
    </source>
</evidence>
<dbReference type="InterPro" id="IPR036291">
    <property type="entry name" value="NAD(P)-bd_dom_sf"/>
</dbReference>
<dbReference type="InterPro" id="IPR013149">
    <property type="entry name" value="ADH-like_C"/>
</dbReference>
<feature type="domain" description="Enoyl reductase (ER)" evidence="7">
    <location>
        <begin position="12"/>
        <end position="352"/>
    </location>
</feature>
<evidence type="ECO:0000256" key="3">
    <source>
        <dbReference type="ARBA" id="ARBA00022833"/>
    </source>
</evidence>
<dbReference type="Gene3D" id="3.90.180.10">
    <property type="entry name" value="Medium-chain alcohol dehydrogenases, catalytic domain"/>
    <property type="match status" value="1"/>
</dbReference>
<dbReference type="InterPro" id="IPR020843">
    <property type="entry name" value="ER"/>
</dbReference>